<gene>
    <name evidence="2" type="ORF">GCM10010394_54880</name>
</gene>
<evidence type="ECO:0000256" key="1">
    <source>
        <dbReference type="SAM" id="Phobius"/>
    </source>
</evidence>
<dbReference type="EMBL" id="BAAACA010000038">
    <property type="protein sequence ID" value="GAA0617677.1"/>
    <property type="molecule type" value="Genomic_DNA"/>
</dbReference>
<name>A0ABP3RYY4_9ACTN</name>
<keyword evidence="1" id="KW-0472">Membrane</keyword>
<dbReference type="Proteomes" id="UP001500668">
    <property type="component" value="Unassembled WGS sequence"/>
</dbReference>
<evidence type="ECO:0000313" key="3">
    <source>
        <dbReference type="Proteomes" id="UP001500668"/>
    </source>
</evidence>
<keyword evidence="3" id="KW-1185">Reference proteome</keyword>
<reference evidence="3" key="1">
    <citation type="journal article" date="2019" name="Int. J. Syst. Evol. Microbiol.">
        <title>The Global Catalogue of Microorganisms (GCM) 10K type strain sequencing project: providing services to taxonomists for standard genome sequencing and annotation.</title>
        <authorList>
            <consortium name="The Broad Institute Genomics Platform"/>
            <consortium name="The Broad Institute Genome Sequencing Center for Infectious Disease"/>
            <person name="Wu L."/>
            <person name="Ma J."/>
        </authorList>
    </citation>
    <scope>NUCLEOTIDE SEQUENCE [LARGE SCALE GENOMIC DNA]</scope>
    <source>
        <strain evidence="3">JCM 5067</strain>
    </source>
</reference>
<protein>
    <submittedName>
        <fullName evidence="2">Uncharacterized protein</fullName>
    </submittedName>
</protein>
<feature type="transmembrane region" description="Helical" evidence="1">
    <location>
        <begin position="329"/>
        <end position="350"/>
    </location>
</feature>
<accession>A0ABP3RYY4</accession>
<sequence length="355" mass="39154">MSSIQEERPQVLLLSSNLRRRYAEDILTALALPRGATIQFRYEAQYVAGPLQQKVANGEILQQRALIGFIADATTPADCFLLPVRVAEVVAAECVAEVFLFKLRVTDHVDLDDYSLSRAEINTESRKAIDKIVEGNGGTYYPAVLKFPAFPIRTNGDPAQLWISVARRLALHPTFENSYFMRVDQPVHLAGPTAFPFEPQGRLSLGDLKPARLPVSFYSQRYTETPKITLTCTTDGRFLRVSSDHSHDVALRYDSTEFWLQPEASSFDALTHVTIRLGPEEATTTPVAAVRFPVIIKHSRIRLLARVAISTLGAFLVATPAILGPHSPLAVRILLAVIGSAFLSTATIVMGRARS</sequence>
<organism evidence="2 3">
    <name type="scientific">Streptomyces crystallinus</name>
    <dbReference type="NCBI Taxonomy" id="68191"/>
    <lineage>
        <taxon>Bacteria</taxon>
        <taxon>Bacillati</taxon>
        <taxon>Actinomycetota</taxon>
        <taxon>Actinomycetes</taxon>
        <taxon>Kitasatosporales</taxon>
        <taxon>Streptomycetaceae</taxon>
        <taxon>Streptomyces</taxon>
    </lineage>
</organism>
<feature type="transmembrane region" description="Helical" evidence="1">
    <location>
        <begin position="303"/>
        <end position="323"/>
    </location>
</feature>
<evidence type="ECO:0000313" key="2">
    <source>
        <dbReference type="EMBL" id="GAA0617677.1"/>
    </source>
</evidence>
<dbReference type="RefSeq" id="WP_344077840.1">
    <property type="nucleotide sequence ID" value="NZ_BAAACA010000038.1"/>
</dbReference>
<keyword evidence="1" id="KW-1133">Transmembrane helix</keyword>
<comment type="caution">
    <text evidence="2">The sequence shown here is derived from an EMBL/GenBank/DDBJ whole genome shotgun (WGS) entry which is preliminary data.</text>
</comment>
<proteinExistence type="predicted"/>
<keyword evidence="1" id="KW-0812">Transmembrane</keyword>